<protein>
    <submittedName>
        <fullName evidence="1">Uncharacterized protein</fullName>
    </submittedName>
</protein>
<accession>A0A1I8EXN7</accession>
<sequence length="392" mass="43247">MLESKIVIIHHEEASREEKISPRVDRSYLTPIALRHNTLSSCKETGTSSTYDIGSGDISSGNSSERLCTAPTKYYHNNVTTSITIPYNITHSKQSSAVVLQNAQKHLIRGSHPFVMTQPTDCSQSACLSQNLLPPIHETLTSFRQPSSLLNDMMLPGSHRHHLQNQMTSTDVERSLDNFERSQQHVTAQPSGTSKNTTVMQDVCSGGSSDADNSDTIYTQQQITAMDADCMYNRRQQLAAVEQPNTMNAYHQDLTAELIPVTTIASNNDRSDEQHYYTATTGSRPQQHFIHNNYTPSAQQHQMLTNTRNAATLAEKLPGLQRQTCQFINATETDHSSGAGPYMVVNQQQSIGTCDYLNTSLSNGGSNIDSVIPCSKGTGSLVTNAKHLEHYI</sequence>
<reference evidence="1" key="1">
    <citation type="submission" date="2016-11" db="UniProtKB">
        <authorList>
            <consortium name="WormBaseParasite"/>
        </authorList>
    </citation>
    <scope>IDENTIFICATION</scope>
    <source>
        <strain evidence="1">pt0022</strain>
    </source>
</reference>
<dbReference type="WBParaSite" id="maker-PairedContig_5894-snap-gene-1.24-mRNA-1">
    <property type="protein sequence ID" value="maker-PairedContig_5894-snap-gene-1.24-mRNA-1"/>
    <property type="gene ID" value="maker-PairedContig_5894-snap-gene-1.24"/>
</dbReference>
<dbReference type="STRING" id="6293.A0A1I8EXN7"/>
<proteinExistence type="predicted"/>
<name>A0A1I8EXN7_WUCBA</name>
<organism evidence="1">
    <name type="scientific">Wuchereria bancrofti</name>
    <dbReference type="NCBI Taxonomy" id="6293"/>
    <lineage>
        <taxon>Eukaryota</taxon>
        <taxon>Metazoa</taxon>
        <taxon>Ecdysozoa</taxon>
        <taxon>Nematoda</taxon>
        <taxon>Chromadorea</taxon>
        <taxon>Rhabditida</taxon>
        <taxon>Spirurina</taxon>
        <taxon>Spiruromorpha</taxon>
        <taxon>Filarioidea</taxon>
        <taxon>Onchocercidae</taxon>
        <taxon>Wuchereria</taxon>
    </lineage>
</organism>
<evidence type="ECO:0000313" key="1">
    <source>
        <dbReference type="WBParaSite" id="maker-PairedContig_5894-snap-gene-1.24-mRNA-1"/>
    </source>
</evidence>
<dbReference type="AlphaFoldDB" id="A0A1I8EXN7"/>